<accession>A0A8H4QXK0</accession>
<keyword evidence="2" id="KW-1185">Reference proteome</keyword>
<gene>
    <name evidence="1" type="ORF">D9613_009707</name>
</gene>
<dbReference type="SUPFAM" id="SSF81383">
    <property type="entry name" value="F-box domain"/>
    <property type="match status" value="1"/>
</dbReference>
<organism evidence="1 2">
    <name type="scientific">Agrocybe pediades</name>
    <dbReference type="NCBI Taxonomy" id="84607"/>
    <lineage>
        <taxon>Eukaryota</taxon>
        <taxon>Fungi</taxon>
        <taxon>Dikarya</taxon>
        <taxon>Basidiomycota</taxon>
        <taxon>Agaricomycotina</taxon>
        <taxon>Agaricomycetes</taxon>
        <taxon>Agaricomycetidae</taxon>
        <taxon>Agaricales</taxon>
        <taxon>Agaricineae</taxon>
        <taxon>Strophariaceae</taxon>
        <taxon>Agrocybe</taxon>
    </lineage>
</organism>
<dbReference type="Gene3D" id="1.20.1280.50">
    <property type="match status" value="1"/>
</dbReference>
<sequence>MTNTTSNERSYISALSDDLLWRLFTLFTIGNFDNEWIWDCGVRWKNPMQQEPEDKPLITLRHVSQVCSRWREIVLSSSSLWANALDFQYLRQQENMWREEVIRRTGAALLSVIALRPLLGQPPDSDFLWDFLAQNRDRIRRLHVVVDTFHDPAEVLPVVQSISQSPKLEALCLNIHYGRPHTGFQEVLLGKSVSYLSIHRFNADLTPSSFTSLRTLKLVDCQLHPNFLVHLARMPLLEEFSFQEYYNYRFQGPVFWHPPHDSHPVNLPNLRVLSLGGTPRVTAALLAYIPPPPRLIDFSWNTLDRPVLTVDELDIFQEQFAKYFTHLMEFGEAGGISLLVDGTNFAIQTYGYDGVHKLRSRPPKIAFSFRITYPGYTLEPAISSTLGYAPSPTGGRGVISTIINFFISSPPSSFTSITSIEFSFNSLYNLPGPHLDPEIISAWLASFQAVRTLYASVLDVFLVFLLLQHRGYVLLPTMKEFIDVSKERLYIVNADAIVELTRERTRLGIPLETMDLTACNEGEIEAFMLLEDVKGLEVKLNNEVRKCISRLKLFKELPEWEPSNDIVIR</sequence>
<evidence type="ECO:0000313" key="2">
    <source>
        <dbReference type="Proteomes" id="UP000521872"/>
    </source>
</evidence>
<dbReference type="SUPFAM" id="SSF52047">
    <property type="entry name" value="RNI-like"/>
    <property type="match status" value="1"/>
</dbReference>
<evidence type="ECO:0008006" key="3">
    <source>
        <dbReference type="Google" id="ProtNLM"/>
    </source>
</evidence>
<dbReference type="Proteomes" id="UP000521872">
    <property type="component" value="Unassembled WGS sequence"/>
</dbReference>
<dbReference type="EMBL" id="JAACJL010000017">
    <property type="protein sequence ID" value="KAF4618535.1"/>
    <property type="molecule type" value="Genomic_DNA"/>
</dbReference>
<protein>
    <recommendedName>
        <fullName evidence="3">F-box domain-containing protein</fullName>
    </recommendedName>
</protein>
<dbReference type="AlphaFoldDB" id="A0A8H4QXK0"/>
<reference evidence="1 2" key="1">
    <citation type="submission" date="2019-12" db="EMBL/GenBank/DDBJ databases">
        <authorList>
            <person name="Floudas D."/>
            <person name="Bentzer J."/>
            <person name="Ahren D."/>
            <person name="Johansson T."/>
            <person name="Persson P."/>
            <person name="Tunlid A."/>
        </authorList>
    </citation>
    <scope>NUCLEOTIDE SEQUENCE [LARGE SCALE GENOMIC DNA]</scope>
    <source>
        <strain evidence="1 2">CBS 102.39</strain>
    </source>
</reference>
<proteinExistence type="predicted"/>
<dbReference type="InterPro" id="IPR036047">
    <property type="entry name" value="F-box-like_dom_sf"/>
</dbReference>
<evidence type="ECO:0000313" key="1">
    <source>
        <dbReference type="EMBL" id="KAF4618535.1"/>
    </source>
</evidence>
<name>A0A8H4QXK0_9AGAR</name>
<comment type="caution">
    <text evidence="1">The sequence shown here is derived from an EMBL/GenBank/DDBJ whole genome shotgun (WGS) entry which is preliminary data.</text>
</comment>